<comment type="subunit">
    <text evidence="7">Component of the mitochondrial contact site and cristae organizing system (MICOS) complex.</text>
</comment>
<dbReference type="InterPro" id="IPR019166">
    <property type="entry name" value="MIC26/MIC27"/>
</dbReference>
<comment type="subcellular location">
    <subcellularLocation>
        <location evidence="7">Mitochondrion inner membrane</location>
    </subcellularLocation>
    <subcellularLocation>
        <location evidence="1">Mitochondrion membrane</location>
    </subcellularLocation>
</comment>
<dbReference type="CTD" id="139322"/>
<keyword evidence="6" id="KW-0472">Membrane</keyword>
<dbReference type="PANTHER" id="PTHR14564">
    <property type="entry name" value="MICOS COMPLEX SUBUNIT MIC26 / MIC27 FAMILY MEMBER"/>
    <property type="match status" value="1"/>
</dbReference>
<keyword evidence="7" id="KW-0999">Mitochondrion inner membrane</keyword>
<feature type="region of interest" description="Disordered" evidence="8">
    <location>
        <begin position="255"/>
        <end position="277"/>
    </location>
</feature>
<dbReference type="Pfam" id="PF09769">
    <property type="entry name" value="ApoO"/>
    <property type="match status" value="1"/>
</dbReference>
<evidence type="ECO:0000256" key="8">
    <source>
        <dbReference type="SAM" id="MobiDB-lite"/>
    </source>
</evidence>
<evidence type="ECO:0000256" key="5">
    <source>
        <dbReference type="ARBA" id="ARBA00023128"/>
    </source>
</evidence>
<dbReference type="FunCoup" id="A0A1S3FV61">
    <property type="interactions" value="1603"/>
</dbReference>
<dbReference type="GO" id="GO:0061617">
    <property type="term" value="C:MICOS complex"/>
    <property type="evidence" value="ECO:0007669"/>
    <property type="project" value="UniProtKB-UniRule"/>
</dbReference>
<keyword evidence="5 7" id="KW-0496">Mitochondrion</keyword>
<protein>
    <recommendedName>
        <fullName evidence="7">MICOS complex subunit</fullName>
    </recommendedName>
</protein>
<evidence type="ECO:0000256" key="7">
    <source>
        <dbReference type="RuleBase" id="RU363021"/>
    </source>
</evidence>
<dbReference type="InParanoid" id="A0A1S3FV61"/>
<proteinExistence type="inferred from homology"/>
<evidence type="ECO:0000256" key="6">
    <source>
        <dbReference type="ARBA" id="ARBA00023136"/>
    </source>
</evidence>
<comment type="similarity">
    <text evidence="2">Belongs to the apolipoprotein O/MICOS complex subunit Mic27 family.</text>
</comment>
<evidence type="ECO:0000313" key="9">
    <source>
        <dbReference type="Proteomes" id="UP000081671"/>
    </source>
</evidence>
<sequence>MKIFHKVFLMYLSQMGKLTTMPAGLLYASISVHAAKEEESKKQFVRPEQLPIYTAPPLQSKYVHEQPGYLQMGFASIRTTTLSYFGWCKDVYIFMKNGIMDTVQFGKDAYVYLKNPPRDFLPKMGVITASGLVGLVSARKGSRFKKIAYPLGLATLGATVCYPAQSVIIAKITGKKAYATSQYIYGAVKSLWATSNKNESLSEPKEKTKLGSPNETEMPAKTTQVLNHSVPLPKELYSKIKTKSAFTSGTKQFISDPKLMDHGQSHPEDVDMYSTRS</sequence>
<dbReference type="Proteomes" id="UP000081671">
    <property type="component" value="Unplaced"/>
</dbReference>
<gene>
    <name evidence="10" type="primary">Apool</name>
</gene>
<keyword evidence="9" id="KW-1185">Reference proteome</keyword>
<comment type="function">
    <text evidence="7">Component of the MICOS complex, a large protein complex of the mitochondrial inner membrane that plays crucial roles in the maintenance of crista junctions, inner membrane architecture, and formation of contact sites to the outer membrane.</text>
</comment>
<feature type="compositionally biased region" description="Basic and acidic residues" evidence="8">
    <location>
        <begin position="258"/>
        <end position="269"/>
    </location>
</feature>
<evidence type="ECO:0000256" key="4">
    <source>
        <dbReference type="ARBA" id="ARBA00022989"/>
    </source>
</evidence>
<keyword evidence="4" id="KW-1133">Transmembrane helix</keyword>
<accession>A0A1S3FV61</accession>
<reference evidence="10" key="1">
    <citation type="submission" date="2025-08" db="UniProtKB">
        <authorList>
            <consortium name="RefSeq"/>
        </authorList>
    </citation>
    <scope>IDENTIFICATION</scope>
    <source>
        <tissue evidence="10">Kidney</tissue>
    </source>
</reference>
<organism evidence="9 10">
    <name type="scientific">Dipodomys ordii</name>
    <name type="common">Ord's kangaroo rat</name>
    <dbReference type="NCBI Taxonomy" id="10020"/>
    <lineage>
        <taxon>Eukaryota</taxon>
        <taxon>Metazoa</taxon>
        <taxon>Chordata</taxon>
        <taxon>Craniata</taxon>
        <taxon>Vertebrata</taxon>
        <taxon>Euteleostomi</taxon>
        <taxon>Mammalia</taxon>
        <taxon>Eutheria</taxon>
        <taxon>Euarchontoglires</taxon>
        <taxon>Glires</taxon>
        <taxon>Rodentia</taxon>
        <taxon>Castorimorpha</taxon>
        <taxon>Heteromyidae</taxon>
        <taxon>Dipodomyinae</taxon>
        <taxon>Dipodomys</taxon>
    </lineage>
</organism>
<dbReference type="OrthoDB" id="5973346at2759"/>
<feature type="compositionally biased region" description="Basic and acidic residues" evidence="8">
    <location>
        <begin position="200"/>
        <end position="209"/>
    </location>
</feature>
<evidence type="ECO:0000313" key="10">
    <source>
        <dbReference type="RefSeq" id="XP_012880451.1"/>
    </source>
</evidence>
<evidence type="ECO:0000256" key="3">
    <source>
        <dbReference type="ARBA" id="ARBA00022692"/>
    </source>
</evidence>
<dbReference type="RefSeq" id="XP_012880451.1">
    <property type="nucleotide sequence ID" value="XM_013024997.1"/>
</dbReference>
<dbReference type="AlphaFoldDB" id="A0A1S3FV61"/>
<dbReference type="STRING" id="10020.ENSDORP00000026118"/>
<dbReference type="GeneID" id="105992179"/>
<evidence type="ECO:0000256" key="2">
    <source>
        <dbReference type="ARBA" id="ARBA00010904"/>
    </source>
</evidence>
<keyword evidence="3" id="KW-0812">Transmembrane</keyword>
<dbReference type="InterPro" id="IPR033182">
    <property type="entry name" value="MIC26/MIC27_animal"/>
</dbReference>
<evidence type="ECO:0000256" key="1">
    <source>
        <dbReference type="ARBA" id="ARBA00004325"/>
    </source>
</evidence>
<dbReference type="KEGG" id="dord:105992179"/>
<dbReference type="GO" id="GO:0042407">
    <property type="term" value="P:cristae formation"/>
    <property type="evidence" value="ECO:0007669"/>
    <property type="project" value="InterPro"/>
</dbReference>
<name>A0A1S3FV61_DIPOR</name>
<feature type="region of interest" description="Disordered" evidence="8">
    <location>
        <begin position="196"/>
        <end position="219"/>
    </location>
</feature>